<sequence>MIAEIITIGTEITTGSTLNTHSKYISSKLLDIGIETYYHTSVDDHRERVKNIMNIALQRSDIIITTGGLGPTDDDMTKEVIAESLNLKLVRDKDMEQSIEGIFNRLDKSMPSNNIKQAFKLEGSEFLNNSIGTAPGIFLSKDNKKIIMLPGPPNEMELMFNNEVIPRIHEDSIIIKKSINLIGIGESQLEMDIKDLINSEPSVMIATFAKEGETEIKIIGKGNNEELIKDKVYNIINILQNRFHKYIYGFDNIPIEVVVFNILRERKLKIGFCESCTSGLISSRFGRIPGVSEVFDRAIVSYSNNSKIEELSVESSTLEEFGAVSEKTAIEMANGLRIKSNLDITLSVTGIAGPNGATENKPIGLVYLGISSKEKTISIKCNFSGNRETIQNKTTTRAFAELRNFLLNKSLT</sequence>
<organism evidence="3 4">
    <name type="scientific">Tissierella pigra</name>
    <dbReference type="NCBI Taxonomy" id="2607614"/>
    <lineage>
        <taxon>Bacteria</taxon>
        <taxon>Bacillati</taxon>
        <taxon>Bacillota</taxon>
        <taxon>Tissierellia</taxon>
        <taxon>Tissierellales</taxon>
        <taxon>Tissierellaceae</taxon>
        <taxon>Tissierella</taxon>
    </lineage>
</organism>
<dbReference type="SMART" id="SM00852">
    <property type="entry name" value="MoCF_biosynth"/>
    <property type="match status" value="1"/>
</dbReference>
<dbReference type="Gene3D" id="3.90.950.20">
    <property type="entry name" value="CinA-like"/>
    <property type="match status" value="1"/>
</dbReference>
<dbReference type="Proteomes" id="UP000469523">
    <property type="component" value="Unassembled WGS sequence"/>
</dbReference>
<evidence type="ECO:0000256" key="1">
    <source>
        <dbReference type="HAMAP-Rule" id="MF_00226"/>
    </source>
</evidence>
<dbReference type="InterPro" id="IPR036653">
    <property type="entry name" value="CinA-like_C"/>
</dbReference>
<gene>
    <name evidence="1" type="primary">cinA</name>
    <name evidence="3" type="ORF">FYJ83_00620</name>
</gene>
<keyword evidence="4" id="KW-1185">Reference proteome</keyword>
<dbReference type="HAMAP" id="MF_00226_B">
    <property type="entry name" value="CinA_B"/>
    <property type="match status" value="1"/>
</dbReference>
<dbReference type="EMBL" id="VUNQ01000001">
    <property type="protein sequence ID" value="MST99966.1"/>
    <property type="molecule type" value="Genomic_DNA"/>
</dbReference>
<dbReference type="SUPFAM" id="SSF142433">
    <property type="entry name" value="CinA-like"/>
    <property type="match status" value="1"/>
</dbReference>
<dbReference type="Pfam" id="PF00994">
    <property type="entry name" value="MoCF_biosynth"/>
    <property type="match status" value="1"/>
</dbReference>
<dbReference type="NCBIfam" id="TIGR00199">
    <property type="entry name" value="PncC_domain"/>
    <property type="match status" value="1"/>
</dbReference>
<reference evidence="3 4" key="1">
    <citation type="submission" date="2019-09" db="EMBL/GenBank/DDBJ databases">
        <title>In-depth cultivation of the pig gut microbiome towards novel bacterial diversity and tailored functional studies.</title>
        <authorList>
            <person name="Wylensek D."/>
            <person name="Hitch T.C.A."/>
            <person name="Clavel T."/>
        </authorList>
    </citation>
    <scope>NUCLEOTIDE SEQUENCE [LARGE SCALE GENOMIC DNA]</scope>
    <source>
        <strain evidence="3 4">WCA3-693-APC-4?</strain>
    </source>
</reference>
<dbReference type="InterPro" id="IPR036425">
    <property type="entry name" value="MoaB/Mog-like_dom_sf"/>
</dbReference>
<dbReference type="AlphaFoldDB" id="A0A6N7XQG0"/>
<dbReference type="NCBIfam" id="NF001813">
    <property type="entry name" value="PRK00549.1"/>
    <property type="match status" value="1"/>
</dbReference>
<dbReference type="InterPro" id="IPR008135">
    <property type="entry name" value="Competence-induced_CinA"/>
</dbReference>
<protein>
    <recommendedName>
        <fullName evidence="1">Putative competence-damage inducible protein</fullName>
    </recommendedName>
</protein>
<dbReference type="Gene3D" id="3.30.70.2860">
    <property type="match status" value="1"/>
</dbReference>
<evidence type="ECO:0000313" key="3">
    <source>
        <dbReference type="EMBL" id="MST99966.1"/>
    </source>
</evidence>
<dbReference type="InterPro" id="IPR001453">
    <property type="entry name" value="MoaB/Mog_dom"/>
</dbReference>
<accession>A0A6N7XQG0</accession>
<dbReference type="NCBIfam" id="TIGR00200">
    <property type="entry name" value="cinA_nterm"/>
    <property type="match status" value="1"/>
</dbReference>
<dbReference type="Pfam" id="PF02464">
    <property type="entry name" value="CinA"/>
    <property type="match status" value="1"/>
</dbReference>
<name>A0A6N7XQG0_9FIRM</name>
<dbReference type="NCBIfam" id="TIGR00177">
    <property type="entry name" value="molyb_syn"/>
    <property type="match status" value="1"/>
</dbReference>
<evidence type="ECO:0000313" key="4">
    <source>
        <dbReference type="Proteomes" id="UP000469523"/>
    </source>
</evidence>
<feature type="domain" description="MoaB/Mog" evidence="2">
    <location>
        <begin position="4"/>
        <end position="170"/>
    </location>
</feature>
<dbReference type="PANTHER" id="PTHR13939">
    <property type="entry name" value="NICOTINAMIDE-NUCLEOTIDE AMIDOHYDROLASE PNCC"/>
    <property type="match status" value="1"/>
</dbReference>
<dbReference type="InterPro" id="IPR041424">
    <property type="entry name" value="CinA_KH"/>
</dbReference>
<dbReference type="PANTHER" id="PTHR13939:SF0">
    <property type="entry name" value="NMN AMIDOHYDROLASE-LIKE PROTEIN YFAY"/>
    <property type="match status" value="1"/>
</dbReference>
<comment type="similarity">
    <text evidence="1">Belongs to the CinA family.</text>
</comment>
<comment type="caution">
    <text evidence="3">The sequence shown here is derived from an EMBL/GenBank/DDBJ whole genome shotgun (WGS) entry which is preliminary data.</text>
</comment>
<dbReference type="RefSeq" id="WP_154438065.1">
    <property type="nucleotide sequence ID" value="NZ_JAHLPJ010000001.1"/>
</dbReference>
<evidence type="ECO:0000259" key="2">
    <source>
        <dbReference type="SMART" id="SM00852"/>
    </source>
</evidence>
<dbReference type="CDD" id="cd00885">
    <property type="entry name" value="cinA"/>
    <property type="match status" value="1"/>
</dbReference>
<dbReference type="InterPro" id="IPR008136">
    <property type="entry name" value="CinA_C"/>
</dbReference>
<dbReference type="SUPFAM" id="SSF53218">
    <property type="entry name" value="Molybdenum cofactor biosynthesis proteins"/>
    <property type="match status" value="1"/>
</dbReference>
<dbReference type="Pfam" id="PF18146">
    <property type="entry name" value="CinA_KH"/>
    <property type="match status" value="1"/>
</dbReference>
<proteinExistence type="inferred from homology"/>
<dbReference type="InterPro" id="IPR050101">
    <property type="entry name" value="CinA"/>
</dbReference>
<dbReference type="PIRSF" id="PIRSF006728">
    <property type="entry name" value="CinA"/>
    <property type="match status" value="1"/>
</dbReference>
<dbReference type="Gene3D" id="3.40.980.10">
    <property type="entry name" value="MoaB/Mog-like domain"/>
    <property type="match status" value="1"/>
</dbReference>